<feature type="compositionally biased region" description="Basic residues" evidence="2">
    <location>
        <begin position="704"/>
        <end position="713"/>
    </location>
</feature>
<dbReference type="GO" id="GO:0008270">
    <property type="term" value="F:zinc ion binding"/>
    <property type="evidence" value="ECO:0007669"/>
    <property type="project" value="UniProtKB-KW"/>
</dbReference>
<keyword evidence="1" id="KW-0479">Metal-binding</keyword>
<keyword evidence="1" id="KW-0863">Zinc-finger</keyword>
<feature type="compositionally biased region" description="Polar residues" evidence="2">
    <location>
        <begin position="619"/>
        <end position="632"/>
    </location>
</feature>
<feature type="region of interest" description="Disordered" evidence="2">
    <location>
        <begin position="588"/>
        <end position="635"/>
    </location>
</feature>
<sequence length="713" mass="78743">MPFTIIFSTTTSRHIEETHPSPSNENGRSLLKSEVVRAVKFTCSFRESRNPRFQREASPPREQHIQNYRDSVAVEREEVQSVHRESSFQRFCRRSLKMKKLSTSQKRKRQDDGAPPPPYLPNIDVPSELSSDPVPSDSVPYELPGEPFVGSVSASHPTGPVSGDIYRPRISNPVSRFGSSLSALDGDAGVPLESYTWPGPGMLRYRTVGAGISPHVGPLKDVGFDGNIAPGASHPFAQTTDQAVSPVEIVQDLQPAIPTIALAAAAQPSRIASAARMTTGSLFQSLGGPDCCIRCSLIHQLCDRATLVHQRFRDIVAPLLPVELQSRDALLALGFRSFRSLHDENHIALSESFPWACLIAIMFVTRTMLELQYPNYIVPWGDLLRIEAQQFAVVSIEQVKDAVDQLACIDHEEIRVATPEDFELFRSFPAVFRGGWEWISSTMSEYRFKYSATDPGSAQFHPVMDHILRSLPLQSFTEPHHYIERTFLSFLLPATLMEASCGKLGTADVDIENLDLNVPIASRPGTDAHLYAAKILEALGARQAALPDQADNIWNSVQDICDVLGAQSSAHSVSAASPANMIGKRIDETAGNSTNSTNSTPETLYTSVFGSPGNRSELDSSPITQPCESTAGSPMPSPPLQCTLCEYIPLETGQLSNRKKNLKRHVEKVHAREEEKLEFVCTRCGNKYGRRDNLQKHEQDKHGVVKKKNRVLK</sequence>
<dbReference type="InterPro" id="IPR013087">
    <property type="entry name" value="Znf_C2H2_type"/>
</dbReference>
<gene>
    <name evidence="4 6" type="ORF">P152DRAFT_452138</name>
</gene>
<dbReference type="AlphaFoldDB" id="A0A6G1FU79"/>
<evidence type="ECO:0000259" key="3">
    <source>
        <dbReference type="PROSITE" id="PS50157"/>
    </source>
</evidence>
<dbReference type="RefSeq" id="XP_033530873.1">
    <property type="nucleotide sequence ID" value="XM_033678274.1"/>
</dbReference>
<feature type="domain" description="C2H2-type" evidence="3">
    <location>
        <begin position="679"/>
        <end position="707"/>
    </location>
</feature>
<accession>A0A6G1FU79</accession>
<dbReference type="SMART" id="SM00355">
    <property type="entry name" value="ZnF_C2H2"/>
    <property type="match status" value="2"/>
</dbReference>
<dbReference type="Gene3D" id="3.30.160.60">
    <property type="entry name" value="Classic Zinc Finger"/>
    <property type="match status" value="1"/>
</dbReference>
<evidence type="ECO:0000313" key="6">
    <source>
        <dbReference type="RefSeq" id="XP_033530873.1"/>
    </source>
</evidence>
<reference evidence="4 6" key="1">
    <citation type="submission" date="2020-01" db="EMBL/GenBank/DDBJ databases">
        <authorList>
            <consortium name="DOE Joint Genome Institute"/>
            <person name="Haridas S."/>
            <person name="Albert R."/>
            <person name="Binder M."/>
            <person name="Bloem J."/>
            <person name="Labutti K."/>
            <person name="Salamov A."/>
            <person name="Andreopoulos B."/>
            <person name="Baker S.E."/>
            <person name="Barry K."/>
            <person name="Bills G."/>
            <person name="Bluhm B.H."/>
            <person name="Cannon C."/>
            <person name="Castanera R."/>
            <person name="Culley D.E."/>
            <person name="Daum C."/>
            <person name="Ezra D."/>
            <person name="Gonzalez J.B."/>
            <person name="Henrissat B."/>
            <person name="Kuo A."/>
            <person name="Liang C."/>
            <person name="Lipzen A."/>
            <person name="Lutzoni F."/>
            <person name="Magnuson J."/>
            <person name="Mondo S."/>
            <person name="Nolan M."/>
            <person name="Ohm R."/>
            <person name="Pangilinan J."/>
            <person name="Park H.-J."/>
            <person name="Ramirez L."/>
            <person name="Alfaro M."/>
            <person name="Sun H."/>
            <person name="Tritt A."/>
            <person name="Yoshinaga Y."/>
            <person name="Zwiers L.-H."/>
            <person name="Turgeon B.G."/>
            <person name="Goodwin S.B."/>
            <person name="Spatafora J.W."/>
            <person name="Crous P.W."/>
            <person name="Grigoriev I.V."/>
        </authorList>
    </citation>
    <scope>NUCLEOTIDE SEQUENCE</scope>
    <source>
        <strain evidence="4 6">CBS 781.70</strain>
    </source>
</reference>
<protein>
    <recommendedName>
        <fullName evidence="3">C2H2-type domain-containing protein</fullName>
    </recommendedName>
</protein>
<dbReference type="Proteomes" id="UP000504638">
    <property type="component" value="Unplaced"/>
</dbReference>
<organism evidence="4">
    <name type="scientific">Eremomyces bilateralis CBS 781.70</name>
    <dbReference type="NCBI Taxonomy" id="1392243"/>
    <lineage>
        <taxon>Eukaryota</taxon>
        <taxon>Fungi</taxon>
        <taxon>Dikarya</taxon>
        <taxon>Ascomycota</taxon>
        <taxon>Pezizomycotina</taxon>
        <taxon>Dothideomycetes</taxon>
        <taxon>Dothideomycetes incertae sedis</taxon>
        <taxon>Eremomycetales</taxon>
        <taxon>Eremomycetaceae</taxon>
        <taxon>Eremomyces</taxon>
    </lineage>
</organism>
<feature type="compositionally biased region" description="Low complexity" evidence="2">
    <location>
        <begin position="124"/>
        <end position="139"/>
    </location>
</feature>
<dbReference type="PROSITE" id="PS00028">
    <property type="entry name" value="ZINC_FINGER_C2H2_1"/>
    <property type="match status" value="1"/>
</dbReference>
<keyword evidence="5" id="KW-1185">Reference proteome</keyword>
<reference evidence="6" key="2">
    <citation type="submission" date="2020-04" db="EMBL/GenBank/DDBJ databases">
        <authorList>
            <consortium name="NCBI Genome Project"/>
        </authorList>
    </citation>
    <scope>NUCLEOTIDE SEQUENCE</scope>
    <source>
        <strain evidence="6">CBS 781.70</strain>
    </source>
</reference>
<feature type="region of interest" description="Disordered" evidence="2">
    <location>
        <begin position="692"/>
        <end position="713"/>
    </location>
</feature>
<dbReference type="GeneID" id="54418844"/>
<evidence type="ECO:0000313" key="4">
    <source>
        <dbReference type="EMBL" id="KAF1809242.1"/>
    </source>
</evidence>
<keyword evidence="1" id="KW-0862">Zinc</keyword>
<feature type="compositionally biased region" description="Basic residues" evidence="2">
    <location>
        <begin position="99"/>
        <end position="108"/>
    </location>
</feature>
<dbReference type="PROSITE" id="PS50157">
    <property type="entry name" value="ZINC_FINGER_C2H2_2"/>
    <property type="match status" value="1"/>
</dbReference>
<name>A0A6G1FU79_9PEZI</name>
<evidence type="ECO:0000313" key="5">
    <source>
        <dbReference type="Proteomes" id="UP000504638"/>
    </source>
</evidence>
<dbReference type="EMBL" id="ML975174">
    <property type="protein sequence ID" value="KAF1809242.1"/>
    <property type="molecule type" value="Genomic_DNA"/>
</dbReference>
<evidence type="ECO:0000256" key="1">
    <source>
        <dbReference type="PROSITE-ProRule" id="PRU00042"/>
    </source>
</evidence>
<feature type="region of interest" description="Disordered" evidence="2">
    <location>
        <begin position="99"/>
        <end position="139"/>
    </location>
</feature>
<reference evidence="6" key="3">
    <citation type="submission" date="2025-04" db="UniProtKB">
        <authorList>
            <consortium name="RefSeq"/>
        </authorList>
    </citation>
    <scope>IDENTIFICATION</scope>
    <source>
        <strain evidence="6">CBS 781.70</strain>
    </source>
</reference>
<feature type="compositionally biased region" description="Basic and acidic residues" evidence="2">
    <location>
        <begin position="692"/>
        <end position="703"/>
    </location>
</feature>
<feature type="region of interest" description="Disordered" evidence="2">
    <location>
        <begin position="9"/>
        <end position="29"/>
    </location>
</feature>
<evidence type="ECO:0000256" key="2">
    <source>
        <dbReference type="SAM" id="MobiDB-lite"/>
    </source>
</evidence>
<proteinExistence type="predicted"/>